<dbReference type="AlphaFoldDB" id="A0A518CVE0"/>
<dbReference type="PROSITE" id="PS51257">
    <property type="entry name" value="PROKAR_LIPOPROTEIN"/>
    <property type="match status" value="1"/>
</dbReference>
<dbReference type="EMBL" id="CP036290">
    <property type="protein sequence ID" value="QDU83181.1"/>
    <property type="molecule type" value="Genomic_DNA"/>
</dbReference>
<dbReference type="RefSeq" id="WP_145182422.1">
    <property type="nucleotide sequence ID" value="NZ_CP036290.1"/>
</dbReference>
<evidence type="ECO:0000256" key="1">
    <source>
        <dbReference type="SAM" id="SignalP"/>
    </source>
</evidence>
<keyword evidence="1" id="KW-0732">Signal</keyword>
<proteinExistence type="predicted"/>
<evidence type="ECO:0000313" key="3">
    <source>
        <dbReference type="Proteomes" id="UP000319342"/>
    </source>
</evidence>
<protein>
    <submittedName>
        <fullName evidence="2">Uncharacterized protein</fullName>
    </submittedName>
</protein>
<feature type="chain" id="PRO_5021952108" evidence="1">
    <location>
        <begin position="29"/>
        <end position="310"/>
    </location>
</feature>
<feature type="signal peptide" evidence="1">
    <location>
        <begin position="1"/>
        <end position="28"/>
    </location>
</feature>
<keyword evidence="3" id="KW-1185">Reference proteome</keyword>
<name>A0A518CVE0_9BACT</name>
<accession>A0A518CVE0</accession>
<reference evidence="2 3" key="1">
    <citation type="submission" date="2019-02" db="EMBL/GenBank/DDBJ databases">
        <title>Deep-cultivation of Planctomycetes and their phenomic and genomic characterization uncovers novel biology.</title>
        <authorList>
            <person name="Wiegand S."/>
            <person name="Jogler M."/>
            <person name="Boedeker C."/>
            <person name="Pinto D."/>
            <person name="Vollmers J."/>
            <person name="Rivas-Marin E."/>
            <person name="Kohn T."/>
            <person name="Peeters S.H."/>
            <person name="Heuer A."/>
            <person name="Rast P."/>
            <person name="Oberbeckmann S."/>
            <person name="Bunk B."/>
            <person name="Jeske O."/>
            <person name="Meyerdierks A."/>
            <person name="Storesund J.E."/>
            <person name="Kallscheuer N."/>
            <person name="Luecker S."/>
            <person name="Lage O.M."/>
            <person name="Pohl T."/>
            <person name="Merkel B.J."/>
            <person name="Hornburger P."/>
            <person name="Mueller R.-W."/>
            <person name="Bruemmer F."/>
            <person name="Labrenz M."/>
            <person name="Spormann A.M."/>
            <person name="Op den Camp H."/>
            <person name="Overmann J."/>
            <person name="Amann R."/>
            <person name="Jetten M.S.M."/>
            <person name="Mascher T."/>
            <person name="Medema M.H."/>
            <person name="Devos D.P."/>
            <person name="Kaster A.-K."/>
            <person name="Ovreas L."/>
            <person name="Rohde M."/>
            <person name="Galperin M.Y."/>
            <person name="Jogler C."/>
        </authorList>
    </citation>
    <scope>NUCLEOTIDE SEQUENCE [LARGE SCALE GENOMIC DNA]</scope>
    <source>
        <strain evidence="2 3">Pla163</strain>
    </source>
</reference>
<evidence type="ECO:0000313" key="2">
    <source>
        <dbReference type="EMBL" id="QDU83181.1"/>
    </source>
</evidence>
<sequence length="310" mass="32903" precursor="true">MNIARSATFAAISTAVVLAMASACRAPAPVDGGDALRPITSFERHLSREGFDIASDPASPEWAVGGGAGLARTFNLIWYSVSGGGADLDPEVGQTVAFAFTPIATSSSTPMQLLVAGVDDRGASIIELVELRHPILDSVTGDWILRAPERSVLFDEFTAGYVSALRELEGVPHTILAVLHGTGQVVTIDTGSDTVQVVAAESPLSGMPDFPLGSDRWVTLIETLEFPGHGFAYLVHTDMDRSSYADIGDPPAGLTTQEEHDWIESQRRMRTWDVLLLDSTGLGVIDGSEISDFETPPYGLAGDLADFAID</sequence>
<organism evidence="2 3">
    <name type="scientific">Rohdeia mirabilis</name>
    <dbReference type="NCBI Taxonomy" id="2528008"/>
    <lineage>
        <taxon>Bacteria</taxon>
        <taxon>Pseudomonadati</taxon>
        <taxon>Planctomycetota</taxon>
        <taxon>Planctomycetia</taxon>
        <taxon>Planctomycetia incertae sedis</taxon>
        <taxon>Rohdeia</taxon>
    </lineage>
</organism>
<dbReference type="Proteomes" id="UP000319342">
    <property type="component" value="Chromosome"/>
</dbReference>
<gene>
    <name evidence="2" type="ORF">Pla163_02780</name>
</gene>